<dbReference type="PROSITE" id="PS01068">
    <property type="entry name" value="OMPA_1"/>
    <property type="match status" value="1"/>
</dbReference>
<dbReference type="Gene3D" id="3.30.1330.60">
    <property type="entry name" value="OmpA-like domain"/>
    <property type="match status" value="1"/>
</dbReference>
<dbReference type="Proteomes" id="UP001430193">
    <property type="component" value="Unassembled WGS sequence"/>
</dbReference>
<proteinExistence type="predicted"/>
<evidence type="ECO:0000256" key="3">
    <source>
        <dbReference type="ARBA" id="ARBA00023237"/>
    </source>
</evidence>
<dbReference type="Pfam" id="PF12779">
    <property type="entry name" value="WXXGXW"/>
    <property type="match status" value="1"/>
</dbReference>
<comment type="caution">
    <text evidence="6">The sequence shown here is derived from an EMBL/GenBank/DDBJ whole genome shotgun (WGS) entry which is preliminary data.</text>
</comment>
<evidence type="ECO:0000313" key="7">
    <source>
        <dbReference type="Proteomes" id="UP001430193"/>
    </source>
</evidence>
<dbReference type="PANTHER" id="PTHR30329:SF21">
    <property type="entry name" value="LIPOPROTEIN YIAD-RELATED"/>
    <property type="match status" value="1"/>
</dbReference>
<dbReference type="PRINTS" id="PR01021">
    <property type="entry name" value="OMPADOMAIN"/>
</dbReference>
<dbReference type="EMBL" id="JADIKF010000035">
    <property type="protein sequence ID" value="MBM7128779.1"/>
    <property type="molecule type" value="Genomic_DNA"/>
</dbReference>
<dbReference type="CDD" id="cd07185">
    <property type="entry name" value="OmpA_C-like"/>
    <property type="match status" value="1"/>
</dbReference>
<accession>A0ABS2KCW2</accession>
<evidence type="ECO:0000256" key="2">
    <source>
        <dbReference type="ARBA" id="ARBA00023136"/>
    </source>
</evidence>
<dbReference type="InterPro" id="IPR006690">
    <property type="entry name" value="OMPA-like_CS"/>
</dbReference>
<evidence type="ECO:0000256" key="1">
    <source>
        <dbReference type="ARBA" id="ARBA00004442"/>
    </source>
</evidence>
<comment type="subcellular location">
    <subcellularLocation>
        <location evidence="1">Cell outer membrane</location>
    </subcellularLocation>
</comment>
<sequence>MPRHDWAWHPGYWRWAGGVYVWSPGVWVAAPMVPAGYPVVVAAPPPPPPPPPPRVERLSADALFAFDRGNIGDIRPRGLADIAQIAARLRSQPFGHVEVRGYTDRLGSDAYNIGLSQRRADAVKAILVQQGVPAEKIRAEGLGSRDPIVQCPDTNRDALIRCLQPNRRVEIVTYLRD</sequence>
<dbReference type="Pfam" id="PF00691">
    <property type="entry name" value="OmpA"/>
    <property type="match status" value="1"/>
</dbReference>
<dbReference type="InterPro" id="IPR024447">
    <property type="entry name" value="YXWGXW_rpt"/>
</dbReference>
<dbReference type="InterPro" id="IPR006665">
    <property type="entry name" value="OmpA-like"/>
</dbReference>
<protein>
    <submittedName>
        <fullName evidence="6">OmpA family protein</fullName>
    </submittedName>
</protein>
<dbReference type="SUPFAM" id="SSF103088">
    <property type="entry name" value="OmpA-like"/>
    <property type="match status" value="1"/>
</dbReference>
<name>A0ABS2KCW2_9GAMM</name>
<dbReference type="PROSITE" id="PS51123">
    <property type="entry name" value="OMPA_2"/>
    <property type="match status" value="1"/>
</dbReference>
<evidence type="ECO:0000313" key="6">
    <source>
        <dbReference type="EMBL" id="MBM7128779.1"/>
    </source>
</evidence>
<evidence type="ECO:0000256" key="4">
    <source>
        <dbReference type="PROSITE-ProRule" id="PRU00473"/>
    </source>
</evidence>
<reference evidence="6" key="1">
    <citation type="submission" date="2020-10" db="EMBL/GenBank/DDBJ databases">
        <title>Phylogeny of dyella-like bacteria.</title>
        <authorList>
            <person name="Fu J."/>
        </authorList>
    </citation>
    <scope>NUCLEOTIDE SEQUENCE</scope>
    <source>
        <strain evidence="6">DHON07</strain>
    </source>
</reference>
<feature type="domain" description="OmpA-like" evidence="5">
    <location>
        <begin position="51"/>
        <end position="177"/>
    </location>
</feature>
<organism evidence="6 7">
    <name type="scientific">Dyella mobilis</name>
    <dbReference type="NCBI Taxonomy" id="1849582"/>
    <lineage>
        <taxon>Bacteria</taxon>
        <taxon>Pseudomonadati</taxon>
        <taxon>Pseudomonadota</taxon>
        <taxon>Gammaproteobacteria</taxon>
        <taxon>Lysobacterales</taxon>
        <taxon>Rhodanobacteraceae</taxon>
        <taxon>Dyella</taxon>
    </lineage>
</organism>
<dbReference type="InterPro" id="IPR050330">
    <property type="entry name" value="Bact_OuterMem_StrucFunc"/>
</dbReference>
<gene>
    <name evidence="6" type="ORF">ISS99_04520</name>
</gene>
<evidence type="ECO:0000259" key="5">
    <source>
        <dbReference type="PROSITE" id="PS51123"/>
    </source>
</evidence>
<keyword evidence="3" id="KW-0998">Cell outer membrane</keyword>
<dbReference type="InterPro" id="IPR036737">
    <property type="entry name" value="OmpA-like_sf"/>
</dbReference>
<keyword evidence="2 4" id="KW-0472">Membrane</keyword>
<dbReference type="PANTHER" id="PTHR30329">
    <property type="entry name" value="STATOR ELEMENT OF FLAGELLAR MOTOR COMPLEX"/>
    <property type="match status" value="1"/>
</dbReference>
<keyword evidence="7" id="KW-1185">Reference proteome</keyword>
<dbReference type="InterPro" id="IPR006664">
    <property type="entry name" value="OMP_bac"/>
</dbReference>